<protein>
    <submittedName>
        <fullName evidence="1">Uncharacterized protein</fullName>
    </submittedName>
</protein>
<evidence type="ECO:0000313" key="1">
    <source>
        <dbReference type="EMBL" id="XCD19125.1"/>
    </source>
</evidence>
<sequence>MMTISTLSDYIMDNYDYNEEVDDFCMGKSALSGTEGYLDENFENLVNDFLNQVERKGHVNGNEIVLHRKIGLSRGAQPRPCLGKSWSLTSERATAYCVDRSFSDVENRAQDIVELTATFSVTDIDWLESFHLYVLVDFKDYELQPKDGVTPLDLKVAGRPVVIDDEYRIAEYQNS</sequence>
<proteinExistence type="predicted"/>
<reference evidence="1" key="1">
    <citation type="submission" date="2023-01" db="EMBL/GenBank/DDBJ databases">
        <title>Vibrio sp. CB1-14 genome sequencing.</title>
        <authorList>
            <person name="Otstavnykh N."/>
            <person name="Isaeva M."/>
            <person name="Meleshko D."/>
        </authorList>
    </citation>
    <scope>NUCLEOTIDE SEQUENCE</scope>
    <source>
        <strain evidence="1">CB1-14</strain>
        <plasmid evidence="1">p1</plasmid>
    </source>
</reference>
<organism evidence="1">
    <name type="scientific">Vibrio chaetopteri</name>
    <dbReference type="NCBI Taxonomy" id="3016528"/>
    <lineage>
        <taxon>Bacteria</taxon>
        <taxon>Pseudomonadati</taxon>
        <taxon>Pseudomonadota</taxon>
        <taxon>Gammaproteobacteria</taxon>
        <taxon>Vibrionales</taxon>
        <taxon>Vibrionaceae</taxon>
        <taxon>Vibrio</taxon>
    </lineage>
</organism>
<keyword evidence="1" id="KW-0614">Plasmid</keyword>
<dbReference type="EMBL" id="CP115922">
    <property type="protein sequence ID" value="XCD19125.1"/>
    <property type="molecule type" value="Genomic_DNA"/>
</dbReference>
<dbReference type="AlphaFoldDB" id="A0AAU8BRT0"/>
<accession>A0AAU8BRT0</accession>
<dbReference type="RefSeq" id="WP_353500252.1">
    <property type="nucleotide sequence ID" value="NZ_CP115922.1"/>
</dbReference>
<dbReference type="KEGG" id="vck:PG915_24625"/>
<gene>
    <name evidence="1" type="ORF">PG915_24625</name>
</gene>
<name>A0AAU8BRT0_9VIBR</name>
<geneLocation type="plasmid" evidence="1">
    <name>p1</name>
</geneLocation>